<keyword evidence="4 5" id="KW-0472">Membrane</keyword>
<keyword evidence="3 5" id="KW-1133">Transmembrane helix</keyword>
<sequence>MNKHNKNRKFLFGFMSVGDFATTLMGFKTPFLNFLGGVISVILKVAGFIYSSKAAVLLLAVIMLFDWASGVYKTIKNGTFNSFTFQRMLINIFFTMIVIAIAYHMSLAMPLIAWLMLPEFLIGGFMVTYFFSIFENLHQADSKLIPEKMYKHLKWLLDLDRIVPAYFKSKTTPHLKEENKGEPENEAETK</sequence>
<dbReference type="InterPro" id="IPR006480">
    <property type="entry name" value="Phage_holin_4_1"/>
</dbReference>
<evidence type="ECO:0000256" key="1">
    <source>
        <dbReference type="ARBA" id="ARBA00004141"/>
    </source>
</evidence>
<dbReference type="Pfam" id="PF05105">
    <property type="entry name" value="Phage_holin_4_1"/>
    <property type="match status" value="1"/>
</dbReference>
<evidence type="ECO:0000256" key="3">
    <source>
        <dbReference type="ARBA" id="ARBA00022989"/>
    </source>
</evidence>
<evidence type="ECO:0000313" key="7">
    <source>
        <dbReference type="Proteomes" id="UP000813018"/>
    </source>
</evidence>
<comment type="subcellular location">
    <subcellularLocation>
        <location evidence="1">Membrane</location>
        <topology evidence="1">Multi-pass membrane protein</topology>
    </subcellularLocation>
</comment>
<keyword evidence="7" id="KW-1185">Reference proteome</keyword>
<feature type="transmembrane region" description="Helical" evidence="5">
    <location>
        <begin position="31"/>
        <end position="50"/>
    </location>
</feature>
<protein>
    <submittedName>
        <fullName evidence="6">Phage holin family protein</fullName>
    </submittedName>
</protein>
<dbReference type="Proteomes" id="UP000813018">
    <property type="component" value="Unassembled WGS sequence"/>
</dbReference>
<evidence type="ECO:0000256" key="4">
    <source>
        <dbReference type="ARBA" id="ARBA00023136"/>
    </source>
</evidence>
<name>A0ABS7CQW2_9BACT</name>
<feature type="transmembrane region" description="Helical" evidence="5">
    <location>
        <begin position="56"/>
        <end position="75"/>
    </location>
</feature>
<dbReference type="EMBL" id="JAHYXK010000002">
    <property type="protein sequence ID" value="MBW7466210.1"/>
    <property type="molecule type" value="Genomic_DNA"/>
</dbReference>
<feature type="transmembrane region" description="Helical" evidence="5">
    <location>
        <begin position="87"/>
        <end position="105"/>
    </location>
</feature>
<evidence type="ECO:0000256" key="2">
    <source>
        <dbReference type="ARBA" id="ARBA00022692"/>
    </source>
</evidence>
<reference evidence="6 7" key="1">
    <citation type="journal article" date="2016" name="Int. J. Syst. Evol. Microbiol.">
        <title>Pontibacter aydingkolensis sp. nov., isolated from soil of a salt lake.</title>
        <authorList>
            <person name="Osman G."/>
            <person name="Zhang T."/>
            <person name="Lou K."/>
            <person name="Gao Y."/>
            <person name="Chang W."/>
            <person name="Lin Q."/>
            <person name="Yang H.M."/>
            <person name="Huo X.D."/>
            <person name="Wang N."/>
        </authorList>
    </citation>
    <scope>NUCLEOTIDE SEQUENCE [LARGE SCALE GENOMIC DNA]</scope>
    <source>
        <strain evidence="6 7">KACC 19255</strain>
    </source>
</reference>
<proteinExistence type="predicted"/>
<evidence type="ECO:0000313" key="6">
    <source>
        <dbReference type="EMBL" id="MBW7466210.1"/>
    </source>
</evidence>
<gene>
    <name evidence="6" type="ORF">K0O23_03960</name>
</gene>
<evidence type="ECO:0000256" key="5">
    <source>
        <dbReference type="SAM" id="Phobius"/>
    </source>
</evidence>
<feature type="transmembrane region" description="Helical" evidence="5">
    <location>
        <begin position="111"/>
        <end position="134"/>
    </location>
</feature>
<organism evidence="6 7">
    <name type="scientific">Pontibacter aydingkolensis</name>
    <dbReference type="NCBI Taxonomy" id="1911536"/>
    <lineage>
        <taxon>Bacteria</taxon>
        <taxon>Pseudomonadati</taxon>
        <taxon>Bacteroidota</taxon>
        <taxon>Cytophagia</taxon>
        <taxon>Cytophagales</taxon>
        <taxon>Hymenobacteraceae</taxon>
        <taxon>Pontibacter</taxon>
    </lineage>
</organism>
<comment type="caution">
    <text evidence="6">The sequence shown here is derived from an EMBL/GenBank/DDBJ whole genome shotgun (WGS) entry which is preliminary data.</text>
</comment>
<accession>A0ABS7CQW2</accession>
<dbReference type="RefSeq" id="WP_219876089.1">
    <property type="nucleotide sequence ID" value="NZ_JAHYXK010000002.1"/>
</dbReference>
<keyword evidence="2 5" id="KW-0812">Transmembrane</keyword>